<dbReference type="InterPro" id="IPR050465">
    <property type="entry name" value="UPF0194_transport"/>
</dbReference>
<evidence type="ECO:0000256" key="2">
    <source>
        <dbReference type="ARBA" id="ARBA00023054"/>
    </source>
</evidence>
<evidence type="ECO:0000313" key="4">
    <source>
        <dbReference type="EMBL" id="MBK9982399.1"/>
    </source>
</evidence>
<evidence type="ECO:0000259" key="3">
    <source>
        <dbReference type="Pfam" id="PF25954"/>
    </source>
</evidence>
<proteinExistence type="predicted"/>
<dbReference type="PROSITE" id="PS51257">
    <property type="entry name" value="PROKAR_LIPOPROTEIN"/>
    <property type="match status" value="1"/>
</dbReference>
<dbReference type="PANTHER" id="PTHR32347:SF14">
    <property type="entry name" value="EFFLUX SYSTEM COMPONENT YKNX-RELATED"/>
    <property type="match status" value="1"/>
</dbReference>
<evidence type="ECO:0000256" key="1">
    <source>
        <dbReference type="ARBA" id="ARBA00004196"/>
    </source>
</evidence>
<reference evidence="4 5" key="1">
    <citation type="submission" date="2020-10" db="EMBL/GenBank/DDBJ databases">
        <title>Connecting structure to function with the recovery of over 1000 high-quality activated sludge metagenome-assembled genomes encoding full-length rRNA genes using long-read sequencing.</title>
        <authorList>
            <person name="Singleton C.M."/>
            <person name="Petriglieri F."/>
            <person name="Kristensen J.M."/>
            <person name="Kirkegaard R.H."/>
            <person name="Michaelsen T.Y."/>
            <person name="Andersen M.H."/>
            <person name="Karst S.M."/>
            <person name="Dueholm M.S."/>
            <person name="Nielsen P.H."/>
            <person name="Albertsen M."/>
        </authorList>
    </citation>
    <scope>NUCLEOTIDE SEQUENCE [LARGE SCALE GENOMIC DNA]</scope>
    <source>
        <strain evidence="4">Ribe_18-Q3-R11-54_MAXAC.273</strain>
    </source>
</reference>
<comment type="caution">
    <text evidence="4">The sequence shown here is derived from an EMBL/GenBank/DDBJ whole genome shotgun (WGS) entry which is preliminary data.</text>
</comment>
<dbReference type="PANTHER" id="PTHR32347">
    <property type="entry name" value="EFFLUX SYSTEM COMPONENT YKNX-RELATED"/>
    <property type="match status" value="1"/>
</dbReference>
<name>A0A9D7SWY9_9BACT</name>
<sequence length="359" mass="40516">MKRYCLFLLSLFALYSCKSKVETISPKRESITESVYASGILKSKNQYQVFATINGLLQKVFVSEGDTVKKGAPLFAILNETSKLNRENAQLAAELTDSKSNQAKLDELLINIDLMKDKMLNDSLLMARQQNLWSQNIGSKVDLEKSQLNYQNSRTNYKSALLRYKDQKRRLDIADKQANKNLQITLKNEGDFTIKSITDGKIYSILKEEGEMVNTQTPLGVIGDAQDFILELQVDEYDITSIRIGLPVKVTMDSYKGEVFDAVITKINPIMNDRSKTVTVEASFVKQPPSLYPNLTLEANIILQVKDNVITLPRKFILNDHFVIKENGDTTAIKTGLKDYSKAEILEGITEKDILILPK</sequence>
<keyword evidence="2" id="KW-0175">Coiled coil</keyword>
<dbReference type="GO" id="GO:0030313">
    <property type="term" value="C:cell envelope"/>
    <property type="evidence" value="ECO:0007669"/>
    <property type="project" value="UniProtKB-SubCell"/>
</dbReference>
<comment type="subcellular location">
    <subcellularLocation>
        <location evidence="1">Cell envelope</location>
    </subcellularLocation>
</comment>
<dbReference type="SUPFAM" id="SSF111369">
    <property type="entry name" value="HlyD-like secretion proteins"/>
    <property type="match status" value="1"/>
</dbReference>
<organism evidence="4 5">
    <name type="scientific">Candidatus Opimibacter skivensis</name>
    <dbReference type="NCBI Taxonomy" id="2982028"/>
    <lineage>
        <taxon>Bacteria</taxon>
        <taxon>Pseudomonadati</taxon>
        <taxon>Bacteroidota</taxon>
        <taxon>Saprospiria</taxon>
        <taxon>Saprospirales</taxon>
        <taxon>Saprospiraceae</taxon>
        <taxon>Candidatus Opimibacter</taxon>
    </lineage>
</organism>
<accession>A0A9D7SWY9</accession>
<dbReference type="InterPro" id="IPR058792">
    <property type="entry name" value="Beta-barrel_RND_2"/>
</dbReference>
<dbReference type="Gene3D" id="2.40.30.170">
    <property type="match status" value="1"/>
</dbReference>
<dbReference type="EMBL" id="JADKGY010000006">
    <property type="protein sequence ID" value="MBK9982399.1"/>
    <property type="molecule type" value="Genomic_DNA"/>
</dbReference>
<evidence type="ECO:0000313" key="5">
    <source>
        <dbReference type="Proteomes" id="UP000808337"/>
    </source>
</evidence>
<dbReference type="AlphaFoldDB" id="A0A9D7SWY9"/>
<feature type="domain" description="CusB-like beta-barrel" evidence="3">
    <location>
        <begin position="230"/>
        <end position="300"/>
    </location>
</feature>
<dbReference type="Proteomes" id="UP000808337">
    <property type="component" value="Unassembled WGS sequence"/>
</dbReference>
<dbReference type="Gene3D" id="2.40.50.100">
    <property type="match status" value="1"/>
</dbReference>
<protein>
    <submittedName>
        <fullName evidence="4">Efflux RND transporter periplasmic adaptor subunit</fullName>
    </submittedName>
</protein>
<gene>
    <name evidence="4" type="ORF">IPP15_08235</name>
</gene>
<dbReference type="Pfam" id="PF25954">
    <property type="entry name" value="Beta-barrel_RND_2"/>
    <property type="match status" value="1"/>
</dbReference>